<name>A0A840P603_9ACTN</name>
<organism evidence="2 3">
    <name type="scientific">Thermocatellispora tengchongensis</name>
    <dbReference type="NCBI Taxonomy" id="1073253"/>
    <lineage>
        <taxon>Bacteria</taxon>
        <taxon>Bacillati</taxon>
        <taxon>Actinomycetota</taxon>
        <taxon>Actinomycetes</taxon>
        <taxon>Streptosporangiales</taxon>
        <taxon>Streptosporangiaceae</taxon>
        <taxon>Thermocatellispora</taxon>
    </lineage>
</organism>
<dbReference type="AlphaFoldDB" id="A0A840P603"/>
<evidence type="ECO:0000259" key="1">
    <source>
        <dbReference type="Pfam" id="PF20011"/>
    </source>
</evidence>
<dbReference type="RefSeq" id="WP_185051325.1">
    <property type="nucleotide sequence ID" value="NZ_BAABIX010000007.1"/>
</dbReference>
<dbReference type="EMBL" id="JACHGN010000008">
    <property type="protein sequence ID" value="MBB5134419.1"/>
    <property type="molecule type" value="Genomic_DNA"/>
</dbReference>
<evidence type="ECO:0000313" key="3">
    <source>
        <dbReference type="Proteomes" id="UP000578449"/>
    </source>
</evidence>
<sequence>MNAEPGGQPSGQPHFHLEDTSDGRVFDVAPMMPLVRRALARHLAEDHEVDIELRFGGAGGRQAAGTAHEPAHIPYLDTEPSRVEVQVTHKDATLHSGAYLVRELFGKVMTELAARMRDPDARWGYRLVNVGRDRPLVFRAPALRVKDETLLQVAIRPIQAGQRVMVVVDLTAIAGRLAERMGTIRPTPQVEGSVVVDPKRPRRNFSIRKMEEPELPELDPAAMGMAPEHLTRINVALTPEVHELLDSGLELSGRVEEGGFLAGRVFALGPERHLVRVERVLSAEHTGASFIHFTFTSDSFQALTQALRAGGEGERLVGWWHTHLLGIDVEMGLSETDVILHHGTFRQPWQVAGLINLGRRGRALRFYAATADAMEECALWTIDERDGYRLASPPVGH</sequence>
<dbReference type="Proteomes" id="UP000578449">
    <property type="component" value="Unassembled WGS sequence"/>
</dbReference>
<dbReference type="Pfam" id="PF20011">
    <property type="entry name" value="fvmJAB_N"/>
    <property type="match status" value="1"/>
</dbReference>
<comment type="caution">
    <text evidence="2">The sequence shown here is derived from an EMBL/GenBank/DDBJ whole genome shotgun (WGS) entry which is preliminary data.</text>
</comment>
<keyword evidence="3" id="KW-1185">Reference proteome</keyword>
<reference evidence="2 3" key="1">
    <citation type="submission" date="2020-08" db="EMBL/GenBank/DDBJ databases">
        <title>Genomic Encyclopedia of Type Strains, Phase IV (KMG-IV): sequencing the most valuable type-strain genomes for metagenomic binning, comparative biology and taxonomic classification.</title>
        <authorList>
            <person name="Goeker M."/>
        </authorList>
    </citation>
    <scope>NUCLEOTIDE SEQUENCE [LARGE SCALE GENOMIC DNA]</scope>
    <source>
        <strain evidence="2 3">DSM 45615</strain>
    </source>
</reference>
<gene>
    <name evidence="2" type="ORF">HNP84_004151</name>
</gene>
<dbReference type="Gene3D" id="3.40.140.10">
    <property type="entry name" value="Cytidine Deaminase, domain 2"/>
    <property type="match status" value="1"/>
</dbReference>
<dbReference type="InterPro" id="IPR045476">
    <property type="entry name" value="FvmJAB_N"/>
</dbReference>
<accession>A0A840P603</accession>
<evidence type="ECO:0000313" key="2">
    <source>
        <dbReference type="EMBL" id="MBB5134419.1"/>
    </source>
</evidence>
<protein>
    <recommendedName>
        <fullName evidence="1">JAB-N domain-containing protein</fullName>
    </recommendedName>
</protein>
<feature type="domain" description="JAB-N" evidence="1">
    <location>
        <begin position="25"/>
        <end position="129"/>
    </location>
</feature>
<proteinExistence type="predicted"/>